<dbReference type="Pfam" id="PF23571">
    <property type="entry name" value="GH3_M"/>
    <property type="match status" value="1"/>
</dbReference>
<evidence type="ECO:0000259" key="1">
    <source>
        <dbReference type="Pfam" id="PF23571"/>
    </source>
</evidence>
<dbReference type="InterPro" id="IPR004993">
    <property type="entry name" value="GH3"/>
</dbReference>
<dbReference type="Proteomes" id="UP000594342">
    <property type="component" value="Unassembled WGS sequence"/>
</dbReference>
<evidence type="ECO:0000313" key="3">
    <source>
        <dbReference type="Proteomes" id="UP000594342"/>
    </source>
</evidence>
<dbReference type="PANTHER" id="PTHR31901:SF9">
    <property type="entry name" value="GH3 DOMAIN-CONTAINING PROTEIN"/>
    <property type="match status" value="1"/>
</dbReference>
<protein>
    <submittedName>
        <fullName evidence="2">GH3 auxin-responsive promoter</fullName>
    </submittedName>
</protein>
<name>A0A5K0UAS7_9VIRU</name>
<dbReference type="PANTHER" id="PTHR31901">
    <property type="entry name" value="GH3 DOMAIN-CONTAINING PROTEIN"/>
    <property type="match status" value="1"/>
</dbReference>
<organism evidence="2 3">
    <name type="scientific">Yasminevirus sp. GU-2018</name>
    <dbReference type="NCBI Taxonomy" id="2420051"/>
    <lineage>
        <taxon>Viruses</taxon>
        <taxon>Varidnaviria</taxon>
        <taxon>Bamfordvirae</taxon>
        <taxon>Nucleocytoviricota</taxon>
        <taxon>Megaviricetes</taxon>
        <taxon>Imitervirales</taxon>
        <taxon>Mimiviridae</taxon>
        <taxon>Klosneuvirinae</taxon>
        <taxon>Yasminevirus</taxon>
        <taxon>Yasminevirus saudimassiliense</taxon>
    </lineage>
</organism>
<feature type="domain" description="GH3 middle" evidence="1">
    <location>
        <begin position="319"/>
        <end position="403"/>
    </location>
</feature>
<accession>A0A5K0UAS7</accession>
<reference evidence="2 3" key="1">
    <citation type="submission" date="2018-10" db="EMBL/GenBank/DDBJ databases">
        <authorList>
            <consortium name="IHU Genomes"/>
        </authorList>
    </citation>
    <scope>NUCLEOTIDE SEQUENCE [LARGE SCALE GENOMIC DNA]</scope>
    <source>
        <strain evidence="2 3">A1</strain>
    </source>
</reference>
<dbReference type="InterPro" id="IPR055377">
    <property type="entry name" value="GH3_M"/>
</dbReference>
<comment type="caution">
    <text evidence="2">The sequence shown here is derived from an EMBL/GenBank/DDBJ whole genome shotgun (WGS) entry which is preliminary data.</text>
</comment>
<proteinExistence type="predicted"/>
<dbReference type="EMBL" id="UPSH01000001">
    <property type="protein sequence ID" value="VBB18815.1"/>
    <property type="molecule type" value="Genomic_DNA"/>
</dbReference>
<keyword evidence="3" id="KW-1185">Reference proteome</keyword>
<sequence length="541" mass="62802">MSSITNALSSSSTDQMYQSDTNYNQQYDLWMNVSIDQFLRSTTRVWSNMYDNHVSVLKKIYNVDVTKPSECKLTRYVDYAKKIRDFQIKLPDWFTLSAGSTQQKIHPIYDDSVDTLPFALVDTFYPRGKTLFMCHVSHMMTRNGMHVSDVVSRNLFKVFGSMYFLMYLRTYSVSPEYCFLLKDHYSAYYEHIKYALLEKHLKRMVLISSRQIFLMVNILKEMREELVDEILLVNLKRGEECRDILYNEKNSSLKKVFNKLWPELEVIVLLKDGELRLHTDIAKKYIGSVKLYCPVLYSSDVTIGYCINTISDTASPAKYIIDPRKGYFEFIHIKQVRQRPTRSDKDDLTVTEKANTIRSLKIGELYNVVVSSTVTGVTRCITGDIIRVVGYYNGSPEVEPVCREIDLVVIPINETSERIVTPEDICKVLAKELNVVDYCWRVDHRTGKIRIYVELVESDYLSDTTTAYDVKEDVKGSDVMDSLLDKLQVDSEIKIVKPGTFESLYKNRYSEYVDPALIQIPRSITDENDFDVLKKGILYVY</sequence>
<gene>
    <name evidence="2" type="ORF">YASMINEVIRUS_1347</name>
</gene>
<evidence type="ECO:0000313" key="2">
    <source>
        <dbReference type="EMBL" id="VBB18815.1"/>
    </source>
</evidence>
<dbReference type="GO" id="GO:0016881">
    <property type="term" value="F:acid-amino acid ligase activity"/>
    <property type="evidence" value="ECO:0007669"/>
    <property type="project" value="TreeGrafter"/>
</dbReference>
<dbReference type="Pfam" id="PF03321">
    <property type="entry name" value="GH3"/>
    <property type="match status" value="1"/>
</dbReference>